<keyword evidence="2" id="KW-1185">Reference proteome</keyword>
<proteinExistence type="predicted"/>
<dbReference type="HOGENOM" id="CLU_2392265_0_0_1"/>
<accession>A7T2F7</accession>
<feature type="non-terminal residue" evidence="1">
    <location>
        <position position="1"/>
    </location>
</feature>
<protein>
    <submittedName>
        <fullName evidence="1">Uncharacterized protein</fullName>
    </submittedName>
</protein>
<reference evidence="1 2" key="1">
    <citation type="journal article" date="2007" name="Science">
        <title>Sea anemone genome reveals ancestral eumetazoan gene repertoire and genomic organization.</title>
        <authorList>
            <person name="Putnam N.H."/>
            <person name="Srivastava M."/>
            <person name="Hellsten U."/>
            <person name="Dirks B."/>
            <person name="Chapman J."/>
            <person name="Salamov A."/>
            <person name="Terry A."/>
            <person name="Shapiro H."/>
            <person name="Lindquist E."/>
            <person name="Kapitonov V.V."/>
            <person name="Jurka J."/>
            <person name="Genikhovich G."/>
            <person name="Grigoriev I.V."/>
            <person name="Lucas S.M."/>
            <person name="Steele R.E."/>
            <person name="Finnerty J.R."/>
            <person name="Technau U."/>
            <person name="Martindale M.Q."/>
            <person name="Rokhsar D.S."/>
        </authorList>
    </citation>
    <scope>NUCLEOTIDE SEQUENCE [LARGE SCALE GENOMIC DNA]</scope>
    <source>
        <strain evidence="2">CH2 X CH6</strain>
    </source>
</reference>
<dbReference type="InParanoid" id="A7T2F7"/>
<gene>
    <name evidence="1" type="ORF">NEMVEDRAFT_v1g143072</name>
</gene>
<dbReference type="EMBL" id="DS470243">
    <property type="protein sequence ID" value="EDO29858.1"/>
    <property type="molecule type" value="Genomic_DNA"/>
</dbReference>
<evidence type="ECO:0000313" key="1">
    <source>
        <dbReference type="EMBL" id="EDO29858.1"/>
    </source>
</evidence>
<name>A7T2F7_NEMVE</name>
<organism evidence="1 2">
    <name type="scientific">Nematostella vectensis</name>
    <name type="common">Starlet sea anemone</name>
    <dbReference type="NCBI Taxonomy" id="45351"/>
    <lineage>
        <taxon>Eukaryota</taxon>
        <taxon>Metazoa</taxon>
        <taxon>Cnidaria</taxon>
        <taxon>Anthozoa</taxon>
        <taxon>Hexacorallia</taxon>
        <taxon>Actiniaria</taxon>
        <taxon>Edwardsiidae</taxon>
        <taxon>Nematostella</taxon>
    </lineage>
</organism>
<sequence>HFTHIKCAHHAHNNTHCTERHPRTLHITKPKHSTYNTLHTYQHGLIAHITLCTAQNDTHNAHIRTRTHCLLNDTHAHYPLHTHCAHNDTQTRYT</sequence>
<dbReference type="AlphaFoldDB" id="A7T2F7"/>
<evidence type="ECO:0000313" key="2">
    <source>
        <dbReference type="Proteomes" id="UP000001593"/>
    </source>
</evidence>
<dbReference type="Proteomes" id="UP000001593">
    <property type="component" value="Unassembled WGS sequence"/>
</dbReference>